<keyword evidence="4 6" id="KW-1133">Transmembrane helix</keyword>
<dbReference type="EMBL" id="VORB01000001">
    <property type="protein sequence ID" value="TXC85260.1"/>
    <property type="molecule type" value="Genomic_DNA"/>
</dbReference>
<dbReference type="PANTHER" id="PTHR30086:SF20">
    <property type="entry name" value="ARGININE EXPORTER PROTEIN ARGO-RELATED"/>
    <property type="match status" value="1"/>
</dbReference>
<dbReference type="RefSeq" id="WP_147012521.1">
    <property type="nucleotide sequence ID" value="NZ_VORB01000001.1"/>
</dbReference>
<evidence type="ECO:0000256" key="5">
    <source>
        <dbReference type="ARBA" id="ARBA00023136"/>
    </source>
</evidence>
<sequence>MDLALMLSFLLAAILLTIMPGPDNLYVLTESISKGAKQGVLISIGLITGVLVHTFLAAFGLSIIFKQSAWAYNALCITGAAYLLYLAYGASREKPIALEMSSDSASQEAFFLVRKGFFMNVLNPKVSLFFIALLPQFVNPEAVLPIWGQMVVLGLIFMAQGLLIFSLISILAGTLTSYVQKPVFWSITKWLKIGILIAIALGLLLSMRS</sequence>
<dbReference type="PIRSF" id="PIRSF006324">
    <property type="entry name" value="LeuE"/>
    <property type="match status" value="1"/>
</dbReference>
<evidence type="ECO:0000313" key="8">
    <source>
        <dbReference type="Proteomes" id="UP000321168"/>
    </source>
</evidence>
<evidence type="ECO:0000256" key="4">
    <source>
        <dbReference type="ARBA" id="ARBA00022989"/>
    </source>
</evidence>
<dbReference type="GO" id="GO:0015171">
    <property type="term" value="F:amino acid transmembrane transporter activity"/>
    <property type="evidence" value="ECO:0007669"/>
    <property type="project" value="TreeGrafter"/>
</dbReference>
<keyword evidence="2" id="KW-1003">Cell membrane</keyword>
<comment type="subcellular location">
    <subcellularLocation>
        <location evidence="1">Cell membrane</location>
        <topology evidence="1">Multi-pass membrane protein</topology>
    </subcellularLocation>
</comment>
<dbReference type="OrthoDB" id="9784202at2"/>
<keyword evidence="8" id="KW-1185">Reference proteome</keyword>
<organism evidence="7 8">
    <name type="scientific">Luteibaculum oceani</name>
    <dbReference type="NCBI Taxonomy" id="1294296"/>
    <lineage>
        <taxon>Bacteria</taxon>
        <taxon>Pseudomonadati</taxon>
        <taxon>Bacteroidota</taxon>
        <taxon>Flavobacteriia</taxon>
        <taxon>Flavobacteriales</taxon>
        <taxon>Luteibaculaceae</taxon>
        <taxon>Luteibaculum</taxon>
    </lineage>
</organism>
<gene>
    <name evidence="7" type="ORF">FRX97_01150</name>
</gene>
<dbReference type="AlphaFoldDB" id="A0A5C6VJU0"/>
<feature type="transmembrane region" description="Helical" evidence="6">
    <location>
        <begin position="117"/>
        <end position="138"/>
    </location>
</feature>
<feature type="transmembrane region" description="Helical" evidence="6">
    <location>
        <begin position="190"/>
        <end position="207"/>
    </location>
</feature>
<keyword evidence="3 6" id="KW-0812">Transmembrane</keyword>
<feature type="transmembrane region" description="Helical" evidence="6">
    <location>
        <begin position="6"/>
        <end position="28"/>
    </location>
</feature>
<dbReference type="Pfam" id="PF01810">
    <property type="entry name" value="LysE"/>
    <property type="match status" value="1"/>
</dbReference>
<feature type="transmembrane region" description="Helical" evidence="6">
    <location>
        <begin position="150"/>
        <end position="178"/>
    </location>
</feature>
<dbReference type="PANTHER" id="PTHR30086">
    <property type="entry name" value="ARGININE EXPORTER PROTEIN ARGO"/>
    <property type="match status" value="1"/>
</dbReference>
<dbReference type="InterPro" id="IPR001123">
    <property type="entry name" value="LeuE-type"/>
</dbReference>
<proteinExistence type="predicted"/>
<evidence type="ECO:0000256" key="2">
    <source>
        <dbReference type="ARBA" id="ARBA00022475"/>
    </source>
</evidence>
<name>A0A5C6VJU0_9FLAO</name>
<accession>A0A5C6VJU0</accession>
<evidence type="ECO:0000256" key="1">
    <source>
        <dbReference type="ARBA" id="ARBA00004651"/>
    </source>
</evidence>
<feature type="transmembrane region" description="Helical" evidence="6">
    <location>
        <begin position="40"/>
        <end position="64"/>
    </location>
</feature>
<comment type="caution">
    <text evidence="7">The sequence shown here is derived from an EMBL/GenBank/DDBJ whole genome shotgun (WGS) entry which is preliminary data.</text>
</comment>
<feature type="transmembrane region" description="Helical" evidence="6">
    <location>
        <begin position="70"/>
        <end position="88"/>
    </location>
</feature>
<evidence type="ECO:0000256" key="3">
    <source>
        <dbReference type="ARBA" id="ARBA00022692"/>
    </source>
</evidence>
<protein>
    <submittedName>
        <fullName evidence="7">LysE family translocator</fullName>
    </submittedName>
</protein>
<dbReference type="Proteomes" id="UP000321168">
    <property type="component" value="Unassembled WGS sequence"/>
</dbReference>
<dbReference type="GO" id="GO:0005886">
    <property type="term" value="C:plasma membrane"/>
    <property type="evidence" value="ECO:0007669"/>
    <property type="project" value="UniProtKB-SubCell"/>
</dbReference>
<reference evidence="7 8" key="1">
    <citation type="submission" date="2019-08" db="EMBL/GenBank/DDBJ databases">
        <title>Genome of Luteibaculum oceani JCM 18817.</title>
        <authorList>
            <person name="Bowman J.P."/>
        </authorList>
    </citation>
    <scope>NUCLEOTIDE SEQUENCE [LARGE SCALE GENOMIC DNA]</scope>
    <source>
        <strain evidence="7 8">JCM 18817</strain>
    </source>
</reference>
<evidence type="ECO:0000256" key="6">
    <source>
        <dbReference type="SAM" id="Phobius"/>
    </source>
</evidence>
<evidence type="ECO:0000313" key="7">
    <source>
        <dbReference type="EMBL" id="TXC85260.1"/>
    </source>
</evidence>
<keyword evidence="5 6" id="KW-0472">Membrane</keyword>